<proteinExistence type="predicted"/>
<evidence type="ECO:0000313" key="2">
    <source>
        <dbReference type="Proteomes" id="UP000658514"/>
    </source>
</evidence>
<reference evidence="1 2" key="1">
    <citation type="journal article" date="2020" name="ISME J.">
        <title>Comparative genomics reveals insights into cyanobacterial evolution and habitat adaptation.</title>
        <authorList>
            <person name="Chen M.Y."/>
            <person name="Teng W.K."/>
            <person name="Zhao L."/>
            <person name="Hu C.X."/>
            <person name="Zhou Y.K."/>
            <person name="Han B.P."/>
            <person name="Song L.R."/>
            <person name="Shu W.S."/>
        </authorList>
    </citation>
    <scope>NUCLEOTIDE SEQUENCE [LARGE SCALE GENOMIC DNA]</scope>
    <source>
        <strain evidence="1 2">FACHB-288</strain>
    </source>
</reference>
<protein>
    <submittedName>
        <fullName evidence="1">Uncharacterized protein</fullName>
    </submittedName>
</protein>
<dbReference type="Proteomes" id="UP000658514">
    <property type="component" value="Unassembled WGS sequence"/>
</dbReference>
<gene>
    <name evidence="1" type="ORF">H6G24_28125</name>
</gene>
<dbReference type="EMBL" id="JACJQH010000057">
    <property type="protein sequence ID" value="MBD2199304.1"/>
    <property type="molecule type" value="Genomic_DNA"/>
</dbReference>
<accession>A0ABR8AH83</accession>
<organism evidence="1 2">
    <name type="scientific">Calothrix parietina FACHB-288</name>
    <dbReference type="NCBI Taxonomy" id="2692896"/>
    <lineage>
        <taxon>Bacteria</taxon>
        <taxon>Bacillati</taxon>
        <taxon>Cyanobacteriota</taxon>
        <taxon>Cyanophyceae</taxon>
        <taxon>Nostocales</taxon>
        <taxon>Calotrichaceae</taxon>
        <taxon>Calothrix</taxon>
    </lineage>
</organism>
<sequence length="59" mass="7027">MTSPYRVRAFLHIWDAPVKSNNTKVFKRWVSFLNPTYDYYDSQLIYKEATMGVFAFNPT</sequence>
<keyword evidence="2" id="KW-1185">Reference proteome</keyword>
<name>A0ABR8AH83_9CYAN</name>
<comment type="caution">
    <text evidence="1">The sequence shown here is derived from an EMBL/GenBank/DDBJ whole genome shotgun (WGS) entry which is preliminary data.</text>
</comment>
<evidence type="ECO:0000313" key="1">
    <source>
        <dbReference type="EMBL" id="MBD2199304.1"/>
    </source>
</evidence>